<feature type="domain" description="CAAX prenyl protease 2/Lysostaphin resistance protein A-like" evidence="2">
    <location>
        <begin position="190"/>
        <end position="282"/>
    </location>
</feature>
<feature type="transmembrane region" description="Helical" evidence="1">
    <location>
        <begin position="246"/>
        <end position="263"/>
    </location>
</feature>
<name>A0A0C1JZ65_9BACT</name>
<keyword evidence="1" id="KW-0812">Transmembrane</keyword>
<organism evidence="3 4">
    <name type="scientific">Candidatus Protochlamydia amoebophila</name>
    <dbReference type="NCBI Taxonomy" id="362787"/>
    <lineage>
        <taxon>Bacteria</taxon>
        <taxon>Pseudomonadati</taxon>
        <taxon>Chlamydiota</taxon>
        <taxon>Chlamydiia</taxon>
        <taxon>Parachlamydiales</taxon>
        <taxon>Parachlamydiaceae</taxon>
        <taxon>Candidatus Protochlamydia</taxon>
    </lineage>
</organism>
<feature type="transmembrane region" description="Helical" evidence="1">
    <location>
        <begin position="269"/>
        <end position="289"/>
    </location>
</feature>
<evidence type="ECO:0000259" key="2">
    <source>
        <dbReference type="Pfam" id="PF02517"/>
    </source>
</evidence>
<keyword evidence="1" id="KW-1133">Transmembrane helix</keyword>
<dbReference type="RefSeq" id="WP_011175268.1">
    <property type="nucleotide sequence ID" value="NZ_JSAN01000053.1"/>
</dbReference>
<dbReference type="EMBL" id="JSAN01000053">
    <property type="protein sequence ID" value="KIC72512.1"/>
    <property type="molecule type" value="Genomic_DNA"/>
</dbReference>
<feature type="transmembrane region" description="Helical" evidence="1">
    <location>
        <begin position="15"/>
        <end position="33"/>
    </location>
</feature>
<feature type="transmembrane region" description="Helical" evidence="1">
    <location>
        <begin position="139"/>
        <end position="164"/>
    </location>
</feature>
<evidence type="ECO:0000313" key="4">
    <source>
        <dbReference type="Proteomes" id="UP000031465"/>
    </source>
</evidence>
<feature type="transmembrane region" description="Helical" evidence="1">
    <location>
        <begin position="53"/>
        <end position="73"/>
    </location>
</feature>
<dbReference type="OMA" id="INWIAYL"/>
<dbReference type="Pfam" id="PF02517">
    <property type="entry name" value="Rce1-like"/>
    <property type="match status" value="1"/>
</dbReference>
<feature type="transmembrane region" description="Helical" evidence="1">
    <location>
        <begin position="185"/>
        <end position="201"/>
    </location>
</feature>
<reference evidence="3 4" key="1">
    <citation type="journal article" date="2014" name="Mol. Biol. Evol.">
        <title>Massive expansion of Ubiquitination-related gene families within the Chlamydiae.</title>
        <authorList>
            <person name="Domman D."/>
            <person name="Collingro A."/>
            <person name="Lagkouvardos I."/>
            <person name="Gehre L."/>
            <person name="Weinmaier T."/>
            <person name="Rattei T."/>
            <person name="Subtil A."/>
            <person name="Horn M."/>
        </authorList>
    </citation>
    <scope>NUCLEOTIDE SEQUENCE [LARGE SCALE GENOMIC DNA]</scope>
    <source>
        <strain evidence="3 4">EI2</strain>
    </source>
</reference>
<dbReference type="PATRIC" id="fig|362787.3.peg.800"/>
<protein>
    <recommendedName>
        <fullName evidence="2">CAAX prenyl protease 2/Lysostaphin resistance protein A-like domain-containing protein</fullName>
    </recommendedName>
</protein>
<evidence type="ECO:0000313" key="3">
    <source>
        <dbReference type="EMBL" id="KIC72512.1"/>
    </source>
</evidence>
<dbReference type="GO" id="GO:0080120">
    <property type="term" value="P:CAAX-box protein maturation"/>
    <property type="evidence" value="ECO:0007669"/>
    <property type="project" value="UniProtKB-ARBA"/>
</dbReference>
<dbReference type="GO" id="GO:0004175">
    <property type="term" value="F:endopeptidase activity"/>
    <property type="evidence" value="ECO:0007669"/>
    <property type="project" value="UniProtKB-ARBA"/>
</dbReference>
<feature type="transmembrane region" description="Helical" evidence="1">
    <location>
        <begin position="94"/>
        <end position="113"/>
    </location>
</feature>
<dbReference type="InterPro" id="IPR003675">
    <property type="entry name" value="Rce1/LyrA-like_dom"/>
</dbReference>
<evidence type="ECO:0000256" key="1">
    <source>
        <dbReference type="SAM" id="Phobius"/>
    </source>
</evidence>
<proteinExistence type="predicted"/>
<sequence>MLGDVELQEHIQQHVNTLAFGLILAIITGYFAWHKGFFRPFPFTCVPVISGKSVLKGFMAFILAELIVFPALFEVISQIFFDISLQHLSSIAKGWVNVLIIFGGFLAVLMVYFDLNLNVRLQIFKQTPLVWYKQLSIGIQAWLISYPFVMVLSQLLAILMLVIFKQPATEQIVVENFKRILSSPLLVSVTALEIIVLVPITEEFLFRGLLQNWLKSQFKHTSLAIGITSLIFALFHFSTKQGITNIELLFSLFILSSFLGFIYEKQRSLWASIGLHGFFNMMSVIFILMSK</sequence>
<dbReference type="PANTHER" id="PTHR43592:SF15">
    <property type="entry name" value="CAAX AMINO TERMINAL PROTEASE FAMILY PROTEIN"/>
    <property type="match status" value="1"/>
</dbReference>
<gene>
    <name evidence="3" type="ORF">DB44_CG00010</name>
</gene>
<comment type="caution">
    <text evidence="3">The sequence shown here is derived from an EMBL/GenBank/DDBJ whole genome shotgun (WGS) entry which is preliminary data.</text>
</comment>
<accession>A0A0C1JZ65</accession>
<dbReference type="PANTHER" id="PTHR43592">
    <property type="entry name" value="CAAX AMINO TERMINAL PROTEASE"/>
    <property type="match status" value="1"/>
</dbReference>
<dbReference type="AlphaFoldDB" id="A0A0C1JZ65"/>
<keyword evidence="1" id="KW-0472">Membrane</keyword>
<feature type="transmembrane region" description="Helical" evidence="1">
    <location>
        <begin position="221"/>
        <end position="239"/>
    </location>
</feature>
<dbReference type="Proteomes" id="UP000031465">
    <property type="component" value="Unassembled WGS sequence"/>
</dbReference>